<reference evidence="3" key="1">
    <citation type="submission" date="2016-03" db="EMBL/GenBank/DDBJ databases">
        <title>WGS of SAMN04393274.</title>
        <authorList>
            <person name="Adams M."/>
            <person name="Sutton G."/>
            <person name="Nelson K."/>
            <person name="Thaden J."/>
            <person name="Fowler V."/>
            <person name="Mccorrison J."/>
            <person name="Sanka R."/>
            <person name="Brinkac L."/>
            <person name="Nierman W."/>
        </authorList>
    </citation>
    <scope>NUCLEOTIDE SEQUENCE [LARGE SCALE GENOMIC DNA]</scope>
    <source>
        <strain evidence="3">GN06232</strain>
    </source>
</reference>
<dbReference type="EMBL" id="LVVA01000019">
    <property type="protein sequence ID" value="KZR31686.1"/>
    <property type="molecule type" value="Genomic_DNA"/>
</dbReference>
<dbReference type="RefSeq" id="WP_063451207.1">
    <property type="nucleotide sequence ID" value="NZ_LVVA01000019.1"/>
</dbReference>
<dbReference type="Pfam" id="PF06812">
    <property type="entry name" value="ImpA_N"/>
    <property type="match status" value="1"/>
</dbReference>
<proteinExistence type="predicted"/>
<dbReference type="InterPro" id="IPR010657">
    <property type="entry name" value="ImpA_N"/>
</dbReference>
<evidence type="ECO:0000259" key="1">
    <source>
        <dbReference type="Pfam" id="PF06812"/>
    </source>
</evidence>
<dbReference type="PANTHER" id="PTHR37024:SF3">
    <property type="entry name" value="TYPE VI SECRETION SYSTEM PROTEIN TSSA"/>
    <property type="match status" value="1"/>
</dbReference>
<dbReference type="Pfam" id="PF16989">
    <property type="entry name" value="T6SS_VasJ"/>
    <property type="match status" value="1"/>
</dbReference>
<dbReference type="Proteomes" id="UP000076880">
    <property type="component" value="Unassembled WGS sequence"/>
</dbReference>
<dbReference type="NCBIfam" id="TIGR03362">
    <property type="entry name" value="VI_chp_7"/>
    <property type="match status" value="1"/>
</dbReference>
<evidence type="ECO:0000313" key="2">
    <source>
        <dbReference type="EMBL" id="KZR31686.1"/>
    </source>
</evidence>
<sequence length="468" mass="52522">MDLHNPETWLAALLAPLPQEKLAEGLCDDDPQWEYIDTEIARLGSLAHGQVDIAALQQQGLELLATRSKDFRLMAHLLRTLQHAGEHLLAITLLVHYVSSYWATAWPQNLAHKKRFATQIIKRFEPGINSVAKQADSTMNNSLSGELAHLAQLWHENNLPELATATDNLSYLYQQAFRDITPPIAAPESIPSQDSLMQGVSNSTQSRTINAAPVVNIDSHDDKAWRDTLMNVASILCDRQPDSPAGYRLRRHALWQSITSAPLAESDGRTPLAAFSADIMADYQNRANNADIALLKQVEQSLILAPYWFEGHALSAQIAARLGYSQIANAIRDEINTFLARLPQLRSMLFSDHSPFISEQTLRWLKQGEGVQPARQLIQSDSSPDVWQRFHEQGLEAALQCLEDLPAGEPRDRFLRLYLGAQLMEKAGMVQLAQQHYRTLFKTGLQTTLSEWEPALLEQLEEKFTAEQ</sequence>
<dbReference type="PANTHER" id="PTHR37024">
    <property type="entry name" value="TYPE VI SECRETION SYSTEM DUF2094 AND IMPA-RELATED DOMAIN PROTEIN"/>
    <property type="match status" value="1"/>
</dbReference>
<organism evidence="2 3">
    <name type="scientific">Enterobacter genomosp. S</name>
    <dbReference type="NCBI Taxonomy" id="2364151"/>
    <lineage>
        <taxon>Bacteria</taxon>
        <taxon>Pseudomonadati</taxon>
        <taxon>Pseudomonadota</taxon>
        <taxon>Gammaproteobacteria</taxon>
        <taxon>Enterobacterales</taxon>
        <taxon>Enterobacteriaceae</taxon>
        <taxon>Enterobacter</taxon>
        <taxon>Enterobacter cloacae complex</taxon>
        <taxon>Enterobacter cloacae complex clade S</taxon>
    </lineage>
</organism>
<protein>
    <submittedName>
        <fullName evidence="2">Type VI secretion protein</fullName>
    </submittedName>
</protein>
<feature type="domain" description="ImpA N-terminal" evidence="1">
    <location>
        <begin position="16"/>
        <end position="110"/>
    </location>
</feature>
<accession>A0ABR5YLY8</accession>
<name>A0ABR5YLY8_9ENTR</name>
<evidence type="ECO:0000313" key="3">
    <source>
        <dbReference type="Proteomes" id="UP000076880"/>
    </source>
</evidence>
<gene>
    <name evidence="2" type="ORF">A3466_04015</name>
</gene>
<keyword evidence="3" id="KW-1185">Reference proteome</keyword>
<comment type="caution">
    <text evidence="2">The sequence shown here is derived from an EMBL/GenBank/DDBJ whole genome shotgun (WGS) entry which is preliminary data.</text>
</comment>
<dbReference type="InterPro" id="IPR017739">
    <property type="entry name" value="T6SS-assoc_VCA0119"/>
</dbReference>